<dbReference type="EMBL" id="AP019840">
    <property type="protein sequence ID" value="BBM52660.1"/>
    <property type="molecule type" value="Genomic_DNA"/>
</dbReference>
<reference evidence="2 3" key="2">
    <citation type="submission" date="2019-07" db="EMBL/GenBank/DDBJ databases">
        <title>Complete Genome Sequence of Leptotrichia trevisanii Strain JMUB3935.</title>
        <authorList>
            <person name="Watanabe S."/>
            <person name="Cui L."/>
        </authorList>
    </citation>
    <scope>NUCLEOTIDE SEQUENCE [LARGE SCALE GENOMIC DNA]</scope>
    <source>
        <strain evidence="2 3">JMUB3935</strain>
    </source>
</reference>
<evidence type="ECO:0000313" key="1">
    <source>
        <dbReference type="EMBL" id="BBM45447.1"/>
    </source>
</evidence>
<gene>
    <name evidence="1" type="ORF">JMUB3870_1566</name>
    <name evidence="2" type="ORF">JMUB3935_1639</name>
</gene>
<evidence type="ECO:0000313" key="3">
    <source>
        <dbReference type="Proteomes" id="UP000321378"/>
    </source>
</evidence>
<reference evidence="1 4" key="1">
    <citation type="submission" date="2019-07" db="EMBL/GenBank/DDBJ databases">
        <title>Complete Genome Sequence of Leptotrichia trevisanii Strain JMUB3870.</title>
        <authorList>
            <person name="Watanabe S."/>
            <person name="Cui L."/>
        </authorList>
    </citation>
    <scope>NUCLEOTIDE SEQUENCE [LARGE SCALE GENOMIC DNA]</scope>
    <source>
        <strain evidence="1 4">JMUB3870</strain>
    </source>
</reference>
<dbReference type="Proteomes" id="UP000321378">
    <property type="component" value="Chromosome"/>
</dbReference>
<dbReference type="Proteomes" id="UP000422644">
    <property type="component" value="Chromosome"/>
</dbReference>
<evidence type="ECO:0000313" key="2">
    <source>
        <dbReference type="EMBL" id="BBM52660.1"/>
    </source>
</evidence>
<evidence type="ECO:0000313" key="4">
    <source>
        <dbReference type="Proteomes" id="UP000422644"/>
    </source>
</evidence>
<keyword evidence="4" id="KW-1185">Reference proteome</keyword>
<proteinExistence type="predicted"/>
<name>A0A510K2K2_9FUSO</name>
<sequence>MRNIIHYFVEGECEKKLINAIKNKYIQSGKIRIKNISQEVIHKAVLRTLEKNAVCVMVVDTDVLYSNEKCFQKILENKRNLEKNNVNYIFIYQNKNLEDEIVKSTNLKKISEMFGVNSVGEHKTIFIEHKNLIQKLESIGFDVNKIWLYNDNKLPENKSKKIKL</sequence>
<organism evidence="1 4">
    <name type="scientific">Leptotrichia trevisanii</name>
    <dbReference type="NCBI Taxonomy" id="109328"/>
    <lineage>
        <taxon>Bacteria</taxon>
        <taxon>Fusobacteriati</taxon>
        <taxon>Fusobacteriota</taxon>
        <taxon>Fusobacteriia</taxon>
        <taxon>Fusobacteriales</taxon>
        <taxon>Leptotrichiaceae</taxon>
        <taxon>Leptotrichia</taxon>
    </lineage>
</organism>
<accession>A0A510K2K2</accession>
<protein>
    <submittedName>
        <fullName evidence="1">Uncharacterized protein</fullName>
    </submittedName>
</protein>
<dbReference type="AlphaFoldDB" id="A0A510K2K2"/>
<dbReference type="RefSeq" id="WP_026749273.1">
    <property type="nucleotide sequence ID" value="NZ_AP019831.1"/>
</dbReference>
<dbReference type="OrthoDB" id="2066770at2"/>
<dbReference type="EMBL" id="AP019831">
    <property type="protein sequence ID" value="BBM45447.1"/>
    <property type="molecule type" value="Genomic_DNA"/>
</dbReference>